<feature type="chain" id="PRO_5038492920" evidence="2">
    <location>
        <begin position="20"/>
        <end position="587"/>
    </location>
</feature>
<dbReference type="InterPro" id="IPR000914">
    <property type="entry name" value="SBP_5_dom"/>
</dbReference>
<proteinExistence type="predicted"/>
<dbReference type="Gene3D" id="3.40.190.10">
    <property type="entry name" value="Periplasmic binding protein-like II"/>
    <property type="match status" value="1"/>
</dbReference>
<organism evidence="4 5">
    <name type="scientific">Nocardioides daedukensis</name>
    <dbReference type="NCBI Taxonomy" id="634462"/>
    <lineage>
        <taxon>Bacteria</taxon>
        <taxon>Bacillati</taxon>
        <taxon>Actinomycetota</taxon>
        <taxon>Actinomycetes</taxon>
        <taxon>Propionibacteriales</taxon>
        <taxon>Nocardioidaceae</taxon>
        <taxon>Nocardioides</taxon>
    </lineage>
</organism>
<feature type="signal peptide" evidence="2">
    <location>
        <begin position="1"/>
        <end position="19"/>
    </location>
</feature>
<dbReference type="SUPFAM" id="SSF53850">
    <property type="entry name" value="Periplasmic binding protein-like II"/>
    <property type="match status" value="1"/>
</dbReference>
<evidence type="ECO:0000259" key="3">
    <source>
        <dbReference type="Pfam" id="PF00496"/>
    </source>
</evidence>
<dbReference type="GO" id="GO:0042597">
    <property type="term" value="C:periplasmic space"/>
    <property type="evidence" value="ECO:0007669"/>
    <property type="project" value="UniProtKB-ARBA"/>
</dbReference>
<gene>
    <name evidence="4" type="ORF">BJ980_000323</name>
</gene>
<evidence type="ECO:0000313" key="5">
    <source>
        <dbReference type="Proteomes" id="UP000540656"/>
    </source>
</evidence>
<name>A0A7Y9RW76_9ACTN</name>
<protein>
    <submittedName>
        <fullName evidence="4">Peptide/nickel transport system substrate-binding protein</fullName>
    </submittedName>
</protein>
<comment type="caution">
    <text evidence="4">The sequence shown here is derived from an EMBL/GenBank/DDBJ whole genome shotgun (WGS) entry which is preliminary data.</text>
</comment>
<feature type="region of interest" description="Disordered" evidence="1">
    <location>
        <begin position="63"/>
        <end position="83"/>
    </location>
</feature>
<reference evidence="4 5" key="1">
    <citation type="submission" date="2020-07" db="EMBL/GenBank/DDBJ databases">
        <title>Sequencing the genomes of 1000 actinobacteria strains.</title>
        <authorList>
            <person name="Klenk H.-P."/>
        </authorList>
    </citation>
    <scope>NUCLEOTIDE SEQUENCE [LARGE SCALE GENOMIC DNA]</scope>
    <source>
        <strain evidence="4 5">DSM 23819</strain>
    </source>
</reference>
<accession>A0A7Y9RW76</accession>
<dbReference type="Proteomes" id="UP000540656">
    <property type="component" value="Unassembled WGS sequence"/>
</dbReference>
<evidence type="ECO:0000256" key="2">
    <source>
        <dbReference type="SAM" id="SignalP"/>
    </source>
</evidence>
<feature type="domain" description="Solute-binding protein family 5" evidence="3">
    <location>
        <begin position="113"/>
        <end position="505"/>
    </location>
</feature>
<dbReference type="PIRSF" id="PIRSF002741">
    <property type="entry name" value="MppA"/>
    <property type="match status" value="1"/>
</dbReference>
<dbReference type="PANTHER" id="PTHR30290:SF83">
    <property type="entry name" value="ABC TRANSPORTER SUBSTRATE-BINDING PROTEIN"/>
    <property type="match status" value="1"/>
</dbReference>
<evidence type="ECO:0000256" key="1">
    <source>
        <dbReference type="SAM" id="MobiDB-lite"/>
    </source>
</evidence>
<keyword evidence="2" id="KW-0732">Signal</keyword>
<sequence>MRLNKPLALAASASLLVLAACGGGGGDEAKKAEAFKVSAKPVEKNAEAQGPAPEIEGAQQGGTVTLIHPDPDDGAASLDPTSGWSVTDNGIMQDLIFRSLTTYRQNQETGAMELVPDLATDLGTPNADNTEWKFTIKDGVKWENGKPVTAEDVAFGIKRSLDTESVEGPGAQYSAEYFLGGDKYKGPYVDGEDFEAVSVEGNTITIKMSKPFPDMDYWGAFAAIGPVPSGKAGQPPAYGLKPLSTGPYKVQKFTPNKEIILVRNEQWDPKTDPARHQYVDGWNIKFDEDTKASDKLMISNNDASKTTILTQLQGSSYTEAVKKLGKRVVVAPQTCTSFLYPDYKKIDNVDLRRAIAFAYDYENVWSAGGEIPGTTRVMGNSILPPGMAGYDKDMEPIPGEKVEFNPEKAKEYMKKAGVEEGTFELSWAYDASSPEGKDAMEQIKRGYEEAGFKTKAYPWTDGSLYDVWTDPNNEVNKKINIKGVAWCQDWPSPLTFIPALFQTGQLYNTGGFSEKSIDAEMKKIPSLPIEEQADAWGALDKKINQEFYPAVNIGYLNNLFVYGEKIGNFQNDDAQGYPNLKDIYIKK</sequence>
<dbReference type="PROSITE" id="PS51257">
    <property type="entry name" value="PROKAR_LIPOPROTEIN"/>
    <property type="match status" value="1"/>
</dbReference>
<dbReference type="Gene3D" id="3.10.105.10">
    <property type="entry name" value="Dipeptide-binding Protein, Domain 3"/>
    <property type="match status" value="1"/>
</dbReference>
<dbReference type="GO" id="GO:1904680">
    <property type="term" value="F:peptide transmembrane transporter activity"/>
    <property type="evidence" value="ECO:0007669"/>
    <property type="project" value="TreeGrafter"/>
</dbReference>
<dbReference type="RefSeq" id="WP_179500682.1">
    <property type="nucleotide sequence ID" value="NZ_JACCAA010000001.1"/>
</dbReference>
<dbReference type="PANTHER" id="PTHR30290">
    <property type="entry name" value="PERIPLASMIC BINDING COMPONENT OF ABC TRANSPORTER"/>
    <property type="match status" value="1"/>
</dbReference>
<dbReference type="InterPro" id="IPR039424">
    <property type="entry name" value="SBP_5"/>
</dbReference>
<dbReference type="GO" id="GO:0015833">
    <property type="term" value="P:peptide transport"/>
    <property type="evidence" value="ECO:0007669"/>
    <property type="project" value="TreeGrafter"/>
</dbReference>
<dbReference type="Pfam" id="PF00496">
    <property type="entry name" value="SBP_bac_5"/>
    <property type="match status" value="1"/>
</dbReference>
<evidence type="ECO:0000313" key="4">
    <source>
        <dbReference type="EMBL" id="NYG57400.1"/>
    </source>
</evidence>
<dbReference type="AlphaFoldDB" id="A0A7Y9RW76"/>
<keyword evidence="5" id="KW-1185">Reference proteome</keyword>
<dbReference type="InterPro" id="IPR030678">
    <property type="entry name" value="Peptide/Ni-bd"/>
</dbReference>
<dbReference type="GO" id="GO:0043190">
    <property type="term" value="C:ATP-binding cassette (ABC) transporter complex"/>
    <property type="evidence" value="ECO:0007669"/>
    <property type="project" value="InterPro"/>
</dbReference>
<dbReference type="EMBL" id="JACCAA010000001">
    <property type="protein sequence ID" value="NYG57400.1"/>
    <property type="molecule type" value="Genomic_DNA"/>
</dbReference>